<evidence type="ECO:0000313" key="3">
    <source>
        <dbReference type="Proteomes" id="UP000186804"/>
    </source>
</evidence>
<feature type="transmembrane region" description="Helical" evidence="1">
    <location>
        <begin position="193"/>
        <end position="216"/>
    </location>
</feature>
<protein>
    <submittedName>
        <fullName evidence="2">Uncharacterized protein</fullName>
    </submittedName>
</protein>
<comment type="caution">
    <text evidence="2">The sequence shown here is derived from an EMBL/GenBank/DDBJ whole genome shotgun (WGS) entry which is preliminary data.</text>
</comment>
<dbReference type="AlphaFoldDB" id="A0A1J4MVS6"/>
<evidence type="ECO:0000256" key="1">
    <source>
        <dbReference type="SAM" id="Phobius"/>
    </source>
</evidence>
<keyword evidence="1" id="KW-0812">Transmembrane</keyword>
<keyword evidence="1" id="KW-1133">Transmembrane helix</keyword>
<dbReference type="OrthoDB" id="10292381at2759"/>
<keyword evidence="1" id="KW-0472">Membrane</keyword>
<accession>A0A1J4MVS6</accession>
<dbReference type="VEuPathDB" id="CryptoDB:cand_036020"/>
<feature type="transmembrane region" description="Helical" evidence="1">
    <location>
        <begin position="674"/>
        <end position="695"/>
    </location>
</feature>
<evidence type="ECO:0000313" key="2">
    <source>
        <dbReference type="EMBL" id="OII78175.1"/>
    </source>
</evidence>
<dbReference type="RefSeq" id="XP_067070021.1">
    <property type="nucleotide sequence ID" value="XM_067213828.1"/>
</dbReference>
<sequence length="840" mass="98600">MYNSKVRVLLIPLIIVLLYLCCCLWIIYWHLVSNNPTPPESHIMISLVTFITVIISIISMLLININYRVYGHFYPRYNSIKLNTSESLEQIENSHICRIDNSQQIELANCSNFEDSKNLCNKYSGRSGNSSIYSERLTEESIDNFLPNNSRYMTESRFLNSNRPLIFDLLRYSLSIPKKDKYKGLFIPPTRKIIITASMLLWWFLILLVFTIARYLTTRSLYAPFCMEFDCTDYILVESSRQDFYSQFLINFFNNKEYVEALNYIPPGGNDMCIALHSIKRGEIEYLTISLGSLLHGASLDELRRIRIIILATDYNSEKENFMKPMLNKIPIYTFIQQYHDQIFDKKTDFFIFNENIGFASVYHLCQMKTEDFEQYSLFDKNSYKEDPDLWVPFILYHEADLISGPKTISQILIATDIINNYTDPPKKSPYEDFDTNEFTKWRAMIDQWWHNHSLVYNLLSYIKNYCIEYNYKSCNWFFDNIIKVEFPIYIPLEVDPNIIGFKDIPIKWQDKLLNEDNVRKTSFTITDGKNSLIYKETNIKGKFPNDTDNIFYNNENYITKYCNYIRGVFTCGHKYSKENPPKIFVAKSYTPPSGSNEHWYTSILVFLIFKKMRSKNIRIQNSLSNIDDNICFEKGEDIQYEYPAEKETKYLYNERQEIGNIHIKSKSKNRISWRPMLSLFFIFWVISIILFLTIERPNIGPTYALGITYSTTPRSFTGTVLMSITTYEALTKELSVINNARKMPIDHYIDNFLTSNQIYQNSIIPNPFQHIGRASAIVGKLYPCLRTIFVTTQQTILNSYYSLGGAFVFAENLKLKLKGKTPLYMYNYESPSVIDLNLN</sequence>
<feature type="transmembrane region" description="Helical" evidence="1">
    <location>
        <begin position="43"/>
        <end position="67"/>
    </location>
</feature>
<dbReference type="Proteomes" id="UP000186804">
    <property type="component" value="Unassembled WGS sequence"/>
</dbReference>
<gene>
    <name evidence="2" type="ORF">cand_036020</name>
</gene>
<feature type="transmembrane region" description="Helical" evidence="1">
    <location>
        <begin position="9"/>
        <end position="31"/>
    </location>
</feature>
<organism evidence="2 3">
    <name type="scientific">Cryptosporidium andersoni</name>
    <dbReference type="NCBI Taxonomy" id="117008"/>
    <lineage>
        <taxon>Eukaryota</taxon>
        <taxon>Sar</taxon>
        <taxon>Alveolata</taxon>
        <taxon>Apicomplexa</taxon>
        <taxon>Conoidasida</taxon>
        <taxon>Coccidia</taxon>
        <taxon>Eucoccidiorida</taxon>
        <taxon>Eimeriorina</taxon>
        <taxon>Cryptosporidiidae</taxon>
        <taxon>Cryptosporidium</taxon>
    </lineage>
</organism>
<proteinExistence type="predicted"/>
<dbReference type="GeneID" id="92367786"/>
<reference evidence="2 3" key="1">
    <citation type="submission" date="2016-10" db="EMBL/GenBank/DDBJ databases">
        <title>Reductive evolution of mitochondrial metabolism and differential evolution of invasion-related proteins in Cryptosporidium.</title>
        <authorList>
            <person name="Liu S."/>
            <person name="Roellig D.M."/>
            <person name="Guo Y."/>
            <person name="Li N."/>
            <person name="Frace M.A."/>
            <person name="Tang K."/>
            <person name="Zhang L."/>
            <person name="Feng Y."/>
            <person name="Xiao L."/>
        </authorList>
    </citation>
    <scope>NUCLEOTIDE SEQUENCE [LARGE SCALE GENOMIC DNA]</scope>
    <source>
        <strain evidence="2">30847</strain>
    </source>
</reference>
<dbReference type="EMBL" id="LRBS01000007">
    <property type="protein sequence ID" value="OII78175.1"/>
    <property type="molecule type" value="Genomic_DNA"/>
</dbReference>
<keyword evidence="3" id="KW-1185">Reference proteome</keyword>
<name>A0A1J4MVS6_9CRYT</name>